<dbReference type="InterPro" id="IPR007173">
    <property type="entry name" value="ALO_C"/>
</dbReference>
<dbReference type="PROSITE" id="PS51387">
    <property type="entry name" value="FAD_PCMH"/>
    <property type="match status" value="1"/>
</dbReference>
<dbReference type="InterPro" id="IPR016167">
    <property type="entry name" value="FAD-bd_PCMH_sub1"/>
</dbReference>
<dbReference type="InterPro" id="IPR006094">
    <property type="entry name" value="Oxid_FAD_bind_N"/>
</dbReference>
<dbReference type="GO" id="GO:0071949">
    <property type="term" value="F:FAD binding"/>
    <property type="evidence" value="ECO:0007669"/>
    <property type="project" value="InterPro"/>
</dbReference>
<proteinExistence type="predicted"/>
<comment type="pathway">
    <text evidence="1">Cofactor biosynthesis; D-erythroascorbate biosynthesis; dehydro-D-arabinono-1,4-lactone from D-arabinose: step 2/2.</text>
</comment>
<feature type="domain" description="FAD-binding PCMH-type" evidence="5">
    <location>
        <begin position="39"/>
        <end position="209"/>
    </location>
</feature>
<sequence>MADSTLATLSLDNIYERLAPVTAPRYSKTARFTNWGMSFTCTPAVVFEPEDEAQCVLILELARRQGKRVRVAGIGHSPSDLACTDEYMLRTTKLNKVLEVNTEKCYVIAQAGIVLNDLHVALADHNLAMSNLGSISDQTLGGVIATATHGTGTKYPVLSTSVLSLTILLADGSRQVCSRTANADLFMASLCGLGVTGLVLNVQLEVEKAFRLREVQTPVLFDQVLKDFDKMAQAAEHVRLWWFPATDTVVWSKANRTEEPKKPVGSWLWDSLLGYHAIQFLLYVGRFVPRLNITTGKFAAWLVNKEVTRVDDSYKIFNVDCRYPQHTTEWAIPQSEAVACLRELRAFITKELKDPHGVRPHFPVEIRFSASDDIWLSPSYGKATCWIGIVQYKPYGTNVPYRRLFRAFEDAFSAHHGRPHWAKAHRLGPSELTTLYPHFGDFLRVMQDVDPKGVLRNPYARRHLLGEQGEEVGRRVFKERKDIRDVD</sequence>
<gene>
    <name evidence="6" type="ORF">BDN70DRAFT_877309</name>
</gene>
<dbReference type="Gene3D" id="1.10.45.10">
    <property type="entry name" value="Vanillyl-alcohol Oxidase, Chain A, domain 4"/>
    <property type="match status" value="1"/>
</dbReference>
<dbReference type="InterPro" id="IPR016166">
    <property type="entry name" value="FAD-bd_PCMH"/>
</dbReference>
<dbReference type="PIRSF" id="PIRSF000136">
    <property type="entry name" value="LGO_GLO"/>
    <property type="match status" value="1"/>
</dbReference>
<dbReference type="Gene3D" id="3.30.465.10">
    <property type="match status" value="1"/>
</dbReference>
<keyword evidence="3" id="KW-0560">Oxidoreductase</keyword>
<dbReference type="Proteomes" id="UP000807469">
    <property type="component" value="Unassembled WGS sequence"/>
</dbReference>
<dbReference type="Pfam" id="PF04030">
    <property type="entry name" value="ALO"/>
    <property type="match status" value="1"/>
</dbReference>
<dbReference type="InterPro" id="IPR016171">
    <property type="entry name" value="Vanillyl_alc_oxidase_C-sub2"/>
</dbReference>
<dbReference type="Pfam" id="PF01565">
    <property type="entry name" value="FAD_binding_4"/>
    <property type="match status" value="1"/>
</dbReference>
<reference evidence="6" key="1">
    <citation type="submission" date="2020-11" db="EMBL/GenBank/DDBJ databases">
        <authorList>
            <consortium name="DOE Joint Genome Institute"/>
            <person name="Ahrendt S."/>
            <person name="Riley R."/>
            <person name="Andreopoulos W."/>
            <person name="Labutti K."/>
            <person name="Pangilinan J."/>
            <person name="Ruiz-Duenas F.J."/>
            <person name="Barrasa J.M."/>
            <person name="Sanchez-Garcia M."/>
            <person name="Camarero S."/>
            <person name="Miyauchi S."/>
            <person name="Serrano A."/>
            <person name="Linde D."/>
            <person name="Babiker R."/>
            <person name="Drula E."/>
            <person name="Ayuso-Fernandez I."/>
            <person name="Pacheco R."/>
            <person name="Padilla G."/>
            <person name="Ferreira P."/>
            <person name="Barriuso J."/>
            <person name="Kellner H."/>
            <person name="Castanera R."/>
            <person name="Alfaro M."/>
            <person name="Ramirez L."/>
            <person name="Pisabarro A.G."/>
            <person name="Kuo A."/>
            <person name="Tritt A."/>
            <person name="Lipzen A."/>
            <person name="He G."/>
            <person name="Yan M."/>
            <person name="Ng V."/>
            <person name="Cullen D."/>
            <person name="Martin F."/>
            <person name="Rosso M.-N."/>
            <person name="Henrissat B."/>
            <person name="Hibbett D."/>
            <person name="Martinez A.T."/>
            <person name="Grigoriev I.V."/>
        </authorList>
    </citation>
    <scope>NUCLEOTIDE SEQUENCE</scope>
    <source>
        <strain evidence="6">CIRM-BRFM 674</strain>
    </source>
</reference>
<dbReference type="EMBL" id="MU155191">
    <property type="protein sequence ID" value="KAF9480619.1"/>
    <property type="molecule type" value="Genomic_DNA"/>
</dbReference>
<dbReference type="OrthoDB" id="610608at2759"/>
<dbReference type="Gene3D" id="3.30.70.2520">
    <property type="match status" value="1"/>
</dbReference>
<dbReference type="GO" id="GO:0016020">
    <property type="term" value="C:membrane"/>
    <property type="evidence" value="ECO:0007669"/>
    <property type="project" value="InterPro"/>
</dbReference>
<name>A0A9P5Z3T8_9AGAR</name>
<dbReference type="GO" id="GO:0005739">
    <property type="term" value="C:mitochondrion"/>
    <property type="evidence" value="ECO:0007669"/>
    <property type="project" value="TreeGrafter"/>
</dbReference>
<evidence type="ECO:0000256" key="1">
    <source>
        <dbReference type="ARBA" id="ARBA00005083"/>
    </source>
</evidence>
<evidence type="ECO:0000256" key="2">
    <source>
        <dbReference type="ARBA" id="ARBA00013136"/>
    </source>
</evidence>
<dbReference type="EC" id="1.1.3.37" evidence="2"/>
<dbReference type="AlphaFoldDB" id="A0A9P5Z3T8"/>
<dbReference type="InterPro" id="IPR010031">
    <property type="entry name" value="FAD_lactone_oxidase-like"/>
</dbReference>
<evidence type="ECO:0000256" key="4">
    <source>
        <dbReference type="ARBA" id="ARBA00033418"/>
    </source>
</evidence>
<evidence type="ECO:0000313" key="6">
    <source>
        <dbReference type="EMBL" id="KAF9480619.1"/>
    </source>
</evidence>
<dbReference type="GO" id="GO:0003885">
    <property type="term" value="F:D-arabinono-1,4-lactone oxidase activity"/>
    <property type="evidence" value="ECO:0007669"/>
    <property type="project" value="UniProtKB-EC"/>
</dbReference>
<dbReference type="SUPFAM" id="SSF56176">
    <property type="entry name" value="FAD-binding/transporter-associated domain-like"/>
    <property type="match status" value="1"/>
</dbReference>
<keyword evidence="7" id="KW-1185">Reference proteome</keyword>
<dbReference type="InterPro" id="IPR036318">
    <property type="entry name" value="FAD-bd_PCMH-like_sf"/>
</dbReference>
<comment type="caution">
    <text evidence="6">The sequence shown here is derived from an EMBL/GenBank/DDBJ whole genome shotgun (WGS) entry which is preliminary data.</text>
</comment>
<evidence type="ECO:0000259" key="5">
    <source>
        <dbReference type="PROSITE" id="PS51387"/>
    </source>
</evidence>
<dbReference type="InterPro" id="IPR016169">
    <property type="entry name" value="FAD-bd_PCMH_sub2"/>
</dbReference>
<evidence type="ECO:0000313" key="7">
    <source>
        <dbReference type="Proteomes" id="UP000807469"/>
    </source>
</evidence>
<organism evidence="6 7">
    <name type="scientific">Pholiota conissans</name>
    <dbReference type="NCBI Taxonomy" id="109636"/>
    <lineage>
        <taxon>Eukaryota</taxon>
        <taxon>Fungi</taxon>
        <taxon>Dikarya</taxon>
        <taxon>Basidiomycota</taxon>
        <taxon>Agaricomycotina</taxon>
        <taxon>Agaricomycetes</taxon>
        <taxon>Agaricomycetidae</taxon>
        <taxon>Agaricales</taxon>
        <taxon>Agaricineae</taxon>
        <taxon>Strophariaceae</taxon>
        <taxon>Pholiota</taxon>
    </lineage>
</organism>
<dbReference type="Gene3D" id="3.30.43.10">
    <property type="entry name" value="Uridine Diphospho-n-acetylenolpyruvylglucosamine Reductase, domain 2"/>
    <property type="match status" value="1"/>
</dbReference>
<accession>A0A9P5Z3T8</accession>
<dbReference type="PANTHER" id="PTHR43762">
    <property type="entry name" value="L-GULONOLACTONE OXIDASE"/>
    <property type="match status" value="1"/>
</dbReference>
<protein>
    <recommendedName>
        <fullName evidence="2">D-arabinono-1,4-lactone oxidase</fullName>
        <ecNumber evidence="2">1.1.3.37</ecNumber>
    </recommendedName>
    <alternativeName>
        <fullName evidence="4">L-galactono-gamma-lactone oxidase</fullName>
    </alternativeName>
</protein>
<dbReference type="PANTHER" id="PTHR43762:SF1">
    <property type="entry name" value="D-ARABINONO-1,4-LACTONE OXIDASE"/>
    <property type="match status" value="1"/>
</dbReference>
<evidence type="ECO:0000256" key="3">
    <source>
        <dbReference type="ARBA" id="ARBA00023002"/>
    </source>
</evidence>